<gene>
    <name evidence="1" type="ORF">BDV40DRAFT_58596</name>
</gene>
<protein>
    <submittedName>
        <fullName evidence="1">Uncharacterized protein</fullName>
    </submittedName>
</protein>
<dbReference type="OrthoDB" id="3943221at2759"/>
<evidence type="ECO:0000313" key="2">
    <source>
        <dbReference type="Proteomes" id="UP000326950"/>
    </source>
</evidence>
<accession>A0A5N6V3S3</accession>
<keyword evidence="2" id="KW-1185">Reference proteome</keyword>
<dbReference type="Proteomes" id="UP000326950">
    <property type="component" value="Unassembled WGS sequence"/>
</dbReference>
<dbReference type="EMBL" id="ML738599">
    <property type="protein sequence ID" value="KAE8165628.1"/>
    <property type="molecule type" value="Genomic_DNA"/>
</dbReference>
<name>A0A5N6V3S3_ASPTM</name>
<sequence>MAESTGDSAPCAVSTCQNSLNHAKCVILRLRGGDFLPNFCLEDLDDAIRAYLVSSGRSVHELKQIIHSVYQEHSLVLGLFYIIIDLHKDQLRNSELNDVQHELHRIRRAEDGTMYGC</sequence>
<organism evidence="1 2">
    <name type="scientific">Aspergillus tamarii</name>
    <dbReference type="NCBI Taxonomy" id="41984"/>
    <lineage>
        <taxon>Eukaryota</taxon>
        <taxon>Fungi</taxon>
        <taxon>Dikarya</taxon>
        <taxon>Ascomycota</taxon>
        <taxon>Pezizomycotina</taxon>
        <taxon>Eurotiomycetes</taxon>
        <taxon>Eurotiomycetidae</taxon>
        <taxon>Eurotiales</taxon>
        <taxon>Aspergillaceae</taxon>
        <taxon>Aspergillus</taxon>
        <taxon>Aspergillus subgen. Circumdati</taxon>
    </lineage>
</organism>
<evidence type="ECO:0000313" key="1">
    <source>
        <dbReference type="EMBL" id="KAE8165628.1"/>
    </source>
</evidence>
<dbReference type="AlphaFoldDB" id="A0A5N6V3S3"/>
<reference evidence="1 2" key="1">
    <citation type="submission" date="2019-04" db="EMBL/GenBank/DDBJ databases">
        <title>Friends and foes A comparative genomics study of 23 Aspergillus species from section Flavi.</title>
        <authorList>
            <consortium name="DOE Joint Genome Institute"/>
            <person name="Kjaerbolling I."/>
            <person name="Vesth T."/>
            <person name="Frisvad J.C."/>
            <person name="Nybo J.L."/>
            <person name="Theobald S."/>
            <person name="Kildgaard S."/>
            <person name="Isbrandt T."/>
            <person name="Kuo A."/>
            <person name="Sato A."/>
            <person name="Lyhne E.K."/>
            <person name="Kogle M.E."/>
            <person name="Wiebenga A."/>
            <person name="Kun R.S."/>
            <person name="Lubbers R.J."/>
            <person name="Makela M.R."/>
            <person name="Barry K."/>
            <person name="Chovatia M."/>
            <person name="Clum A."/>
            <person name="Daum C."/>
            <person name="Haridas S."/>
            <person name="He G."/>
            <person name="LaButti K."/>
            <person name="Lipzen A."/>
            <person name="Mondo S."/>
            <person name="Riley R."/>
            <person name="Salamov A."/>
            <person name="Simmons B.A."/>
            <person name="Magnuson J.K."/>
            <person name="Henrissat B."/>
            <person name="Mortensen U.H."/>
            <person name="Larsen T.O."/>
            <person name="Devries R.P."/>
            <person name="Grigoriev I.V."/>
            <person name="Machida M."/>
            <person name="Baker S.E."/>
            <person name="Andersen M.R."/>
        </authorList>
    </citation>
    <scope>NUCLEOTIDE SEQUENCE [LARGE SCALE GENOMIC DNA]</scope>
    <source>
        <strain evidence="1 2">CBS 117626</strain>
    </source>
</reference>
<proteinExistence type="predicted"/>